<dbReference type="InterPro" id="IPR036869">
    <property type="entry name" value="J_dom_sf"/>
</dbReference>
<dbReference type="SUPFAM" id="SSF46565">
    <property type="entry name" value="Chaperone J-domain"/>
    <property type="match status" value="1"/>
</dbReference>
<dbReference type="PROSITE" id="PS51182">
    <property type="entry name" value="C2_TENSIN"/>
    <property type="match status" value="1"/>
</dbReference>
<evidence type="ECO:0000313" key="5">
    <source>
        <dbReference type="Proteomes" id="UP000194236"/>
    </source>
</evidence>
<dbReference type="GO" id="GO:0005829">
    <property type="term" value="C:cytosol"/>
    <property type="evidence" value="ECO:0007669"/>
    <property type="project" value="TreeGrafter"/>
</dbReference>
<dbReference type="OrthoDB" id="1717591at2759"/>
<dbReference type="PANTHER" id="PTHR12305">
    <property type="entry name" value="PHOSPHATASE WITH HOMOLOGY TO TENSIN"/>
    <property type="match status" value="1"/>
</dbReference>
<dbReference type="InterPro" id="IPR051281">
    <property type="entry name" value="Dual-spec_lipid-protein_phosph"/>
</dbReference>
<dbReference type="EMBL" id="MUJZ01034282">
    <property type="protein sequence ID" value="OTF77107.1"/>
    <property type="molecule type" value="Genomic_DNA"/>
</dbReference>
<keyword evidence="4" id="KW-0418">Kinase</keyword>
<proteinExistence type="predicted"/>
<dbReference type="Pfam" id="PF10409">
    <property type="entry name" value="PTEN_C2"/>
    <property type="match status" value="1"/>
</dbReference>
<dbReference type="AlphaFoldDB" id="A0A1Y3BAA4"/>
<dbReference type="Gene3D" id="3.90.190.10">
    <property type="entry name" value="Protein tyrosine phosphatase superfamily"/>
    <property type="match status" value="1"/>
</dbReference>
<dbReference type="Gene3D" id="1.10.287.110">
    <property type="entry name" value="DnaJ domain"/>
    <property type="match status" value="1"/>
</dbReference>
<dbReference type="Proteomes" id="UP000194236">
    <property type="component" value="Unassembled WGS sequence"/>
</dbReference>
<keyword evidence="4" id="KW-0808">Transferase</keyword>
<keyword evidence="5" id="KW-1185">Reference proteome</keyword>
<keyword evidence="1" id="KW-0378">Hydrolase</keyword>
<dbReference type="GO" id="GO:0016314">
    <property type="term" value="F:phosphatidylinositol-3,4,5-trisphosphate 3-phosphatase activity"/>
    <property type="evidence" value="ECO:0007669"/>
    <property type="project" value="TreeGrafter"/>
</dbReference>
<comment type="caution">
    <text evidence="4">The sequence shown here is derived from an EMBL/GenBank/DDBJ whole genome shotgun (WGS) entry which is preliminary data.</text>
</comment>
<dbReference type="PANTHER" id="PTHR12305:SF94">
    <property type="entry name" value="PHOSPHATIDYLINOSITOL-3,4,5-TRISPHOSPHATE 3-PHOSPHATASE"/>
    <property type="match status" value="1"/>
</dbReference>
<evidence type="ECO:0000259" key="2">
    <source>
        <dbReference type="PROSITE" id="PS51181"/>
    </source>
</evidence>
<gene>
    <name evidence="4" type="ORF">BLA29_002245</name>
</gene>
<evidence type="ECO:0000259" key="3">
    <source>
        <dbReference type="PROSITE" id="PS51182"/>
    </source>
</evidence>
<dbReference type="InterPro" id="IPR029021">
    <property type="entry name" value="Prot-tyrosine_phosphatase-like"/>
</dbReference>
<name>A0A1Y3BAA4_EURMA</name>
<evidence type="ECO:0000256" key="1">
    <source>
        <dbReference type="ARBA" id="ARBA00022801"/>
    </source>
</evidence>
<organism evidence="4 5">
    <name type="scientific">Euroglyphus maynei</name>
    <name type="common">Mayne's house dust mite</name>
    <dbReference type="NCBI Taxonomy" id="6958"/>
    <lineage>
        <taxon>Eukaryota</taxon>
        <taxon>Metazoa</taxon>
        <taxon>Ecdysozoa</taxon>
        <taxon>Arthropoda</taxon>
        <taxon>Chelicerata</taxon>
        <taxon>Arachnida</taxon>
        <taxon>Acari</taxon>
        <taxon>Acariformes</taxon>
        <taxon>Sarcoptiformes</taxon>
        <taxon>Astigmata</taxon>
        <taxon>Psoroptidia</taxon>
        <taxon>Analgoidea</taxon>
        <taxon>Pyroglyphidae</taxon>
        <taxon>Pyroglyphinae</taxon>
        <taxon>Euroglyphus</taxon>
    </lineage>
</organism>
<dbReference type="SUPFAM" id="SSF52799">
    <property type="entry name" value="(Phosphotyrosine protein) phosphatases II"/>
    <property type="match status" value="1"/>
</dbReference>
<dbReference type="InterPro" id="IPR014020">
    <property type="entry name" value="Tensin_C2-dom"/>
</dbReference>
<dbReference type="Gene3D" id="2.60.40.1110">
    <property type="match status" value="1"/>
</dbReference>
<sequence>MKTSPTAEPPILTNLQSPVQVPGVAQSYFAGFTKYIKDTSNKVMQTVQNSIARQDLDMTFYTSRLMVMSYPAEGLESAYRNHIDDVRAVLESRDAPYCVVNVSGRSYDGAAKFGPKIQVIDGGINWKDPKKVAPLNSIISLCDHIFKWMNLNNRNTIVIHCMDGKNNSSMLTISFLILIGLFHDYHRAHRFFVSKRNPVELTLSQHRYLNYITKLKKEKYLNFFSLKKQVVIKSIKMIGIPLFTKLRDGCRPFVELYSNLSSKIYSTFTDYEKLIQYTKGINELVIWRDVNVSMDLNSDLYLVISHARSTIGSKMLNPQKPTAIRITSLQCNLFFENDHHDGHYNIEFNLTDLDHIEELDRFPFDFKIEIDYEITSIGYDIVNENQYQSEISELEILLIDKPECLFVDNREHEEFLEINNAIMKESPHKIKTDVYNPPLLVDTEKSNTQNDVDFLNMKMNDVDLFEKCNEIENESTTNGGKTDLLVNLSFGESNEQRKFSNDLLNSPEIDLFSNDELNAYSKPMTTDDLLSMDQSPDLDDKLVFPTNASFNPNNISKMGNNLKSKNPSTPNLATAFDPFADLGDYLNFPSETNHCNKPSIPVSIPRVASFNDFPDDSKTIKSTTATHHQTTYQAKQTRPDYSRHNFDDIFPRTGLKAPRVNGNEFEDLLCGFKKNNPESNANKTMAQIRKAEMLKAGANPIIMKVGEWTENKEKNIRALLCSLNGIVWEGCNWTPIGMHQLLTPNDVKKMYRKACLAIHPDKV</sequence>
<feature type="domain" description="Phosphatase tensin-type" evidence="2">
    <location>
        <begin position="47"/>
        <end position="219"/>
    </location>
</feature>
<protein>
    <submittedName>
        <fullName evidence="4">Cyclin-G-associated kinase-like protein</fullName>
    </submittedName>
</protein>
<dbReference type="GO" id="GO:0016301">
    <property type="term" value="F:kinase activity"/>
    <property type="evidence" value="ECO:0007669"/>
    <property type="project" value="UniProtKB-KW"/>
</dbReference>
<dbReference type="SMART" id="SM01326">
    <property type="entry name" value="PTEN_C2"/>
    <property type="match status" value="1"/>
</dbReference>
<evidence type="ECO:0000313" key="4">
    <source>
        <dbReference type="EMBL" id="OTF77107.1"/>
    </source>
</evidence>
<accession>A0A1Y3BAA4</accession>
<reference evidence="4 5" key="1">
    <citation type="submission" date="2017-03" db="EMBL/GenBank/DDBJ databases">
        <title>Genome Survey of Euroglyphus maynei.</title>
        <authorList>
            <person name="Arlian L.G."/>
            <person name="Morgan M.S."/>
            <person name="Rider S.D."/>
        </authorList>
    </citation>
    <scope>NUCLEOTIDE SEQUENCE [LARGE SCALE GENOMIC DNA]</scope>
    <source>
        <strain evidence="4">Arlian Lab</strain>
        <tissue evidence="4">Whole body</tissue>
    </source>
</reference>
<feature type="domain" description="C2 tensin-type" evidence="3">
    <location>
        <begin position="227"/>
        <end position="375"/>
    </location>
</feature>
<dbReference type="InterPro" id="IPR029023">
    <property type="entry name" value="Tensin_phosphatase"/>
</dbReference>
<dbReference type="PROSITE" id="PS51181">
    <property type="entry name" value="PPASE_TENSIN"/>
    <property type="match status" value="1"/>
</dbReference>